<sequence length="263" mass="29466">MLGRSVMGAALDNNDPFYPFRKLNSFLSSADITFSNLENPITENCKRHVGGFTFCTTPEIAKGLKFAGIDVVTLANNHSENYGKEGLEETKSQLTTLGIKSVGYGNLEKFQKNEIKFGFLGFNYTFNTTNLGNDLKVIKDSDSKVDILIVGPHWGDEYKSIANNFQVKAAHSMIDSGADVVIGHHPHWVQNFEEINGKPVYYSLGNFIFDQMWSEETKKGLIVKMTFDTPEGEADVKLVKREEFKTYISKIGQPEIVEQNISD</sequence>
<dbReference type="SMART" id="SM00854">
    <property type="entry name" value="PGA_cap"/>
    <property type="match status" value="1"/>
</dbReference>
<proteinExistence type="inferred from homology"/>
<dbReference type="InterPro" id="IPR029052">
    <property type="entry name" value="Metallo-depent_PP-like"/>
</dbReference>
<dbReference type="PANTHER" id="PTHR33393">
    <property type="entry name" value="POLYGLUTAMINE SYNTHESIS ACCESSORY PROTEIN RV0574C-RELATED"/>
    <property type="match status" value="1"/>
</dbReference>
<comment type="caution">
    <text evidence="3">The sequence shown here is derived from an EMBL/GenBank/DDBJ whole genome shotgun (WGS) entry which is preliminary data.</text>
</comment>
<dbReference type="Gene3D" id="3.60.21.10">
    <property type="match status" value="1"/>
</dbReference>
<dbReference type="AlphaFoldDB" id="A0A0G0CWZ5"/>
<evidence type="ECO:0000256" key="1">
    <source>
        <dbReference type="ARBA" id="ARBA00005662"/>
    </source>
</evidence>
<dbReference type="PANTHER" id="PTHR33393:SF11">
    <property type="entry name" value="POLYGLUTAMINE SYNTHESIS ACCESSORY PROTEIN RV0574C-RELATED"/>
    <property type="match status" value="1"/>
</dbReference>
<reference evidence="3 4" key="1">
    <citation type="journal article" date="2015" name="Nature">
        <title>rRNA introns, odd ribosomes, and small enigmatic genomes across a large radiation of phyla.</title>
        <authorList>
            <person name="Brown C.T."/>
            <person name="Hug L.A."/>
            <person name="Thomas B.C."/>
            <person name="Sharon I."/>
            <person name="Castelle C.J."/>
            <person name="Singh A."/>
            <person name="Wilkins M.J."/>
            <person name="Williams K.H."/>
            <person name="Banfield J.F."/>
        </authorList>
    </citation>
    <scope>NUCLEOTIDE SEQUENCE [LARGE SCALE GENOMIC DNA]</scope>
</reference>
<dbReference type="SUPFAM" id="SSF56300">
    <property type="entry name" value="Metallo-dependent phosphatases"/>
    <property type="match status" value="1"/>
</dbReference>
<comment type="similarity">
    <text evidence="1">Belongs to the CapA family.</text>
</comment>
<protein>
    <submittedName>
        <fullName evidence="3">SH3 type 3 domain protein</fullName>
    </submittedName>
</protein>
<dbReference type="InterPro" id="IPR052169">
    <property type="entry name" value="CW_Biosynth-Accessory"/>
</dbReference>
<name>A0A0G0CWZ5_9BACT</name>
<dbReference type="EMBL" id="LBOZ01000002">
    <property type="protein sequence ID" value="KKP47947.1"/>
    <property type="molecule type" value="Genomic_DNA"/>
</dbReference>
<dbReference type="PATRIC" id="fig|1618561.3.peg.226"/>
<evidence type="ECO:0000259" key="2">
    <source>
        <dbReference type="SMART" id="SM00854"/>
    </source>
</evidence>
<feature type="domain" description="Capsule synthesis protein CapA" evidence="2">
    <location>
        <begin position="1"/>
        <end position="211"/>
    </location>
</feature>
<organism evidence="3 4">
    <name type="scientific">Candidatus Woesebacteria bacterium GW2011_GWA2_33_28</name>
    <dbReference type="NCBI Taxonomy" id="1618561"/>
    <lineage>
        <taxon>Bacteria</taxon>
        <taxon>Candidatus Woeseibacteriota</taxon>
    </lineage>
</organism>
<dbReference type="InterPro" id="IPR019079">
    <property type="entry name" value="Capsule_synth_CapA"/>
</dbReference>
<dbReference type="Pfam" id="PF09587">
    <property type="entry name" value="PGA_cap"/>
    <property type="match status" value="1"/>
</dbReference>
<evidence type="ECO:0000313" key="4">
    <source>
        <dbReference type="Proteomes" id="UP000033995"/>
    </source>
</evidence>
<dbReference type="CDD" id="cd07381">
    <property type="entry name" value="MPP_CapA"/>
    <property type="match status" value="1"/>
</dbReference>
<accession>A0A0G0CWZ5</accession>
<dbReference type="Proteomes" id="UP000033995">
    <property type="component" value="Unassembled WGS sequence"/>
</dbReference>
<gene>
    <name evidence="3" type="ORF">UR38_C0002G0050</name>
</gene>
<evidence type="ECO:0000313" key="3">
    <source>
        <dbReference type="EMBL" id="KKP47947.1"/>
    </source>
</evidence>